<dbReference type="FunFam" id="3.30.160.60:FF:000149">
    <property type="entry name" value="Zinc finger protein 569"/>
    <property type="match status" value="1"/>
</dbReference>
<keyword evidence="7" id="KW-0238">DNA-binding</keyword>
<evidence type="ECO:0000256" key="4">
    <source>
        <dbReference type="ARBA" id="ARBA00022771"/>
    </source>
</evidence>
<dbReference type="PROSITE" id="PS00028">
    <property type="entry name" value="ZINC_FINGER_C2H2_1"/>
    <property type="match status" value="7"/>
</dbReference>
<sequence>MLLAQVNRDSQGMEFQGTDGDGQQVTLCLAEAVTVGDNDHLENMDTVSLQAVTLVDGSTAYIQHSPKVSLSDSKIMEGQVIQLEDGSAAYVQHLSVPKGGGESLHLEDGQAVQLEDGTTAFIHAPKETYDQGGLQAVQLEDGTTAYIQHTVHMPQSNTILAIQADGTVADLQAEGSIDSETISVLEQYSAKVEGTDCGTGLLGREDSDGGVHMQIVLQSQESRSSRVQHVGEKSFRCEHPGCGKLYTTAHHLKVHERSHTGDKPYVCEHLGCGKKFATGYGLKSHIRTHTGEKPYRCQEMNCHKSFKTSGDLQKHTRTHTGEKPFKCPFEGCGRSFTTSNIRKVHIRTHTGERPYYCSEPCCGRAFASATNYKNHMRIHTGEKPYVCTVPGCDKRFTEYSSLYKHHVVHTPCKPYNCNHCGKTYKQISTLAMHKRTAHNDTEPIEEEQEAYFEPPTEAVDDPGMTFTPAVVEEDSGSEQVSAGSAEILSPQHVALISQDGTQQVSLSQADMQAMGGTITMVTQEGTTITIPTHEAMLASGGTHSVTMVTADGTEGQVAIVTPDLSAFQTEEDELTQGHNTASAHPVTLLATSNGTHIAVQLSDQPSLEEAIRIASRIQQGESPGMDD</sequence>
<proteinExistence type="predicted"/>
<comment type="subcellular location">
    <subcellularLocation>
        <location evidence="1">Nucleus</location>
    </subcellularLocation>
</comment>
<dbReference type="GeneID" id="115826239"/>
<evidence type="ECO:0000256" key="8">
    <source>
        <dbReference type="ARBA" id="ARBA00023163"/>
    </source>
</evidence>
<dbReference type="SUPFAM" id="SSF57667">
    <property type="entry name" value="beta-beta-alpha zinc fingers"/>
    <property type="match status" value="3"/>
</dbReference>
<feature type="domain" description="C2H2-type" evidence="11">
    <location>
        <begin position="265"/>
        <end position="294"/>
    </location>
</feature>
<dbReference type="FunCoup" id="A0A6J2WMT3">
    <property type="interactions" value="1617"/>
</dbReference>
<dbReference type="FunFam" id="3.30.160.60:FF:000137">
    <property type="entry name" value="Putative zinc finger protein 143"/>
    <property type="match status" value="1"/>
</dbReference>
<dbReference type="InterPro" id="IPR013087">
    <property type="entry name" value="Znf_C2H2_type"/>
</dbReference>
<evidence type="ECO:0000256" key="5">
    <source>
        <dbReference type="ARBA" id="ARBA00022833"/>
    </source>
</evidence>
<feature type="domain" description="C2H2-type" evidence="11">
    <location>
        <begin position="355"/>
        <end position="384"/>
    </location>
</feature>
<gene>
    <name evidence="13" type="primary">znf143b</name>
</gene>
<evidence type="ECO:0000256" key="6">
    <source>
        <dbReference type="ARBA" id="ARBA00023015"/>
    </source>
</evidence>
<dbReference type="GO" id="GO:0003677">
    <property type="term" value="F:DNA binding"/>
    <property type="evidence" value="ECO:0007669"/>
    <property type="project" value="UniProtKB-KW"/>
</dbReference>
<dbReference type="PROSITE" id="PS50157">
    <property type="entry name" value="ZINC_FINGER_C2H2_2"/>
    <property type="match status" value="7"/>
</dbReference>
<evidence type="ECO:0000256" key="10">
    <source>
        <dbReference type="PROSITE-ProRule" id="PRU00042"/>
    </source>
</evidence>
<evidence type="ECO:0000256" key="3">
    <source>
        <dbReference type="ARBA" id="ARBA00022737"/>
    </source>
</evidence>
<evidence type="ECO:0000313" key="13">
    <source>
        <dbReference type="RefSeq" id="XP_030645839.1"/>
    </source>
</evidence>
<feature type="domain" description="C2H2-type" evidence="11">
    <location>
        <begin position="385"/>
        <end position="414"/>
    </location>
</feature>
<dbReference type="Pfam" id="PF00096">
    <property type="entry name" value="zf-C2H2"/>
    <property type="match status" value="5"/>
</dbReference>
<name>A0A6J2WMT3_CHACN</name>
<evidence type="ECO:0000256" key="9">
    <source>
        <dbReference type="ARBA" id="ARBA00023242"/>
    </source>
</evidence>
<keyword evidence="4 10" id="KW-0863">Zinc-finger</keyword>
<evidence type="ECO:0000259" key="11">
    <source>
        <dbReference type="PROSITE" id="PS50157"/>
    </source>
</evidence>
<feature type="domain" description="C2H2-type" evidence="11">
    <location>
        <begin position="235"/>
        <end position="264"/>
    </location>
</feature>
<evidence type="ECO:0000256" key="7">
    <source>
        <dbReference type="ARBA" id="ARBA00023125"/>
    </source>
</evidence>
<dbReference type="AlphaFoldDB" id="A0A6J2WMT3"/>
<dbReference type="PANTHER" id="PTHR24379">
    <property type="entry name" value="KRAB AND ZINC FINGER DOMAIN-CONTAINING"/>
    <property type="match status" value="1"/>
</dbReference>
<evidence type="ECO:0000313" key="12">
    <source>
        <dbReference type="Proteomes" id="UP000504632"/>
    </source>
</evidence>
<dbReference type="FunFam" id="3.30.160.60:FF:000142">
    <property type="entry name" value="Putative zinc finger protein 143"/>
    <property type="match status" value="1"/>
</dbReference>
<feature type="domain" description="C2H2-type" evidence="11">
    <location>
        <begin position="325"/>
        <end position="354"/>
    </location>
</feature>
<keyword evidence="2" id="KW-0479">Metal-binding</keyword>
<dbReference type="Gene3D" id="3.30.160.60">
    <property type="entry name" value="Classic Zinc Finger"/>
    <property type="match status" value="7"/>
</dbReference>
<dbReference type="FunFam" id="3.30.160.60:FF:000236">
    <property type="entry name" value="zinc finger protein 143 isoform X1"/>
    <property type="match status" value="1"/>
</dbReference>
<dbReference type="InterPro" id="IPR036236">
    <property type="entry name" value="Znf_C2H2_sf"/>
</dbReference>
<keyword evidence="6" id="KW-0805">Transcription regulation</keyword>
<organism evidence="12 13">
    <name type="scientific">Chanos chanos</name>
    <name type="common">Milkfish</name>
    <name type="synonym">Mugil chanos</name>
    <dbReference type="NCBI Taxonomy" id="29144"/>
    <lineage>
        <taxon>Eukaryota</taxon>
        <taxon>Metazoa</taxon>
        <taxon>Chordata</taxon>
        <taxon>Craniata</taxon>
        <taxon>Vertebrata</taxon>
        <taxon>Euteleostomi</taxon>
        <taxon>Actinopterygii</taxon>
        <taxon>Neopterygii</taxon>
        <taxon>Teleostei</taxon>
        <taxon>Ostariophysi</taxon>
        <taxon>Gonorynchiformes</taxon>
        <taxon>Chanidae</taxon>
        <taxon>Chanos</taxon>
    </lineage>
</organism>
<accession>A0A6J2WMT3</accession>
<protein>
    <submittedName>
        <fullName evidence="13">Zinc finger protein 143</fullName>
    </submittedName>
</protein>
<dbReference type="SMART" id="SM00355">
    <property type="entry name" value="ZnF_C2H2"/>
    <property type="match status" value="7"/>
</dbReference>
<keyword evidence="12" id="KW-1185">Reference proteome</keyword>
<dbReference type="GO" id="GO:0005634">
    <property type="term" value="C:nucleus"/>
    <property type="evidence" value="ECO:0007669"/>
    <property type="project" value="UniProtKB-SubCell"/>
</dbReference>
<dbReference type="Proteomes" id="UP000504632">
    <property type="component" value="Chromosome 13"/>
</dbReference>
<keyword evidence="3" id="KW-0677">Repeat</keyword>
<dbReference type="PANTHER" id="PTHR24379:SF116">
    <property type="entry name" value="ZINC FINGER PROTEIN 11"/>
    <property type="match status" value="1"/>
</dbReference>
<evidence type="ECO:0000256" key="2">
    <source>
        <dbReference type="ARBA" id="ARBA00022723"/>
    </source>
</evidence>
<dbReference type="FunFam" id="3.30.160.60:FF:000125">
    <property type="entry name" value="Putative zinc finger protein 143"/>
    <property type="match status" value="1"/>
</dbReference>
<keyword evidence="5" id="KW-0862">Zinc</keyword>
<keyword evidence="9" id="KW-0539">Nucleus</keyword>
<dbReference type="FunFam" id="3.30.160.60:FF:000072">
    <property type="entry name" value="zinc finger protein 143 isoform X1"/>
    <property type="match status" value="1"/>
</dbReference>
<dbReference type="OrthoDB" id="6077919at2759"/>
<dbReference type="GO" id="GO:0008270">
    <property type="term" value="F:zinc ion binding"/>
    <property type="evidence" value="ECO:0007669"/>
    <property type="project" value="UniProtKB-KW"/>
</dbReference>
<dbReference type="InParanoid" id="A0A6J2WMT3"/>
<dbReference type="CTD" id="393954"/>
<dbReference type="RefSeq" id="XP_030645839.1">
    <property type="nucleotide sequence ID" value="XM_030789979.1"/>
</dbReference>
<keyword evidence="8" id="KW-0804">Transcription</keyword>
<evidence type="ECO:0000256" key="1">
    <source>
        <dbReference type="ARBA" id="ARBA00004123"/>
    </source>
</evidence>
<feature type="domain" description="C2H2-type" evidence="11">
    <location>
        <begin position="295"/>
        <end position="324"/>
    </location>
</feature>
<dbReference type="FunFam" id="3.30.160.60:FF:000071">
    <property type="entry name" value="Putative zinc finger protein 143"/>
    <property type="match status" value="1"/>
</dbReference>
<feature type="domain" description="C2H2-type" evidence="11">
    <location>
        <begin position="415"/>
        <end position="443"/>
    </location>
</feature>
<reference evidence="13" key="1">
    <citation type="submission" date="2025-08" db="UniProtKB">
        <authorList>
            <consortium name="RefSeq"/>
        </authorList>
    </citation>
    <scope>IDENTIFICATION</scope>
</reference>